<dbReference type="PANTHER" id="PTHR13822">
    <property type="entry name" value="ATP SYNTHASE DELTA/EPSILON CHAIN"/>
    <property type="match status" value="1"/>
</dbReference>
<comment type="subunit">
    <text evidence="8 9">F-type ATPases have 2 components, CF(1) - the catalytic core - and CF(0) - the membrane proton channel. CF(1) has five subunits: alpha(3), beta(3), gamma(1), delta(1), epsilon(1). CF(0) has three main subunits: a, b and c.</text>
</comment>
<dbReference type="PANTHER" id="PTHR13822:SF10">
    <property type="entry name" value="ATP SYNTHASE EPSILON CHAIN, CHLOROPLASTIC"/>
    <property type="match status" value="1"/>
</dbReference>
<evidence type="ECO:0000256" key="1">
    <source>
        <dbReference type="ARBA" id="ARBA00004202"/>
    </source>
</evidence>
<evidence type="ECO:0000256" key="9">
    <source>
        <dbReference type="RuleBase" id="RU003656"/>
    </source>
</evidence>
<proteinExistence type="inferred from homology"/>
<comment type="similarity">
    <text evidence="2 8 9">Belongs to the ATPase epsilon chain family.</text>
</comment>
<evidence type="ECO:0000256" key="6">
    <source>
        <dbReference type="ARBA" id="ARBA00023196"/>
    </source>
</evidence>
<dbReference type="GO" id="GO:0005524">
    <property type="term" value="F:ATP binding"/>
    <property type="evidence" value="ECO:0007669"/>
    <property type="project" value="UniProtKB-UniRule"/>
</dbReference>
<organism evidence="11 12">
    <name type="scientific">Cellulomonas fimi</name>
    <dbReference type="NCBI Taxonomy" id="1708"/>
    <lineage>
        <taxon>Bacteria</taxon>
        <taxon>Bacillati</taxon>
        <taxon>Actinomycetota</taxon>
        <taxon>Actinomycetes</taxon>
        <taxon>Micrococcales</taxon>
        <taxon>Cellulomonadaceae</taxon>
        <taxon>Cellulomonas</taxon>
    </lineage>
</organism>
<gene>
    <name evidence="8" type="primary">atpC</name>
    <name evidence="11" type="ORF">HIR71_06915</name>
</gene>
<evidence type="ECO:0000256" key="5">
    <source>
        <dbReference type="ARBA" id="ARBA00023136"/>
    </source>
</evidence>
<keyword evidence="5 8" id="KW-0472">Membrane</keyword>
<evidence type="ECO:0000256" key="8">
    <source>
        <dbReference type="HAMAP-Rule" id="MF_00530"/>
    </source>
</evidence>
<keyword evidence="3 8" id="KW-0813">Transport</keyword>
<protein>
    <recommendedName>
        <fullName evidence="8">ATP synthase epsilon chain</fullName>
    </recommendedName>
    <alternativeName>
        <fullName evidence="8">ATP synthase F1 sector epsilon subunit</fullName>
    </alternativeName>
    <alternativeName>
        <fullName evidence="8">F-ATPase epsilon subunit</fullName>
    </alternativeName>
</protein>
<dbReference type="InterPro" id="IPR036771">
    <property type="entry name" value="ATPsynth_dsu/esu_N"/>
</dbReference>
<dbReference type="RefSeq" id="WP_169324318.1">
    <property type="nucleotide sequence ID" value="NZ_JABCJJ010000007.1"/>
</dbReference>
<evidence type="ECO:0000313" key="12">
    <source>
        <dbReference type="Proteomes" id="UP000562124"/>
    </source>
</evidence>
<dbReference type="GO" id="GO:0045259">
    <property type="term" value="C:proton-transporting ATP synthase complex"/>
    <property type="evidence" value="ECO:0007669"/>
    <property type="project" value="UniProtKB-KW"/>
</dbReference>
<accession>A0A7Y0LXZ1</accession>
<comment type="function">
    <text evidence="8">Produces ATP from ADP in the presence of a proton gradient across the membrane.</text>
</comment>
<dbReference type="AlphaFoldDB" id="A0A7Y0LXZ1"/>
<dbReference type="EMBL" id="JABCJJ010000007">
    <property type="protein sequence ID" value="NMR19956.1"/>
    <property type="molecule type" value="Genomic_DNA"/>
</dbReference>
<keyword evidence="8" id="KW-0375">Hydrogen ion transport</keyword>
<dbReference type="HAMAP" id="MF_00530">
    <property type="entry name" value="ATP_synth_epsil_bac"/>
    <property type="match status" value="1"/>
</dbReference>
<evidence type="ECO:0000259" key="10">
    <source>
        <dbReference type="Pfam" id="PF02823"/>
    </source>
</evidence>
<dbReference type="NCBIfam" id="NF009977">
    <property type="entry name" value="PRK13442.1"/>
    <property type="match status" value="1"/>
</dbReference>
<dbReference type="InterPro" id="IPR001469">
    <property type="entry name" value="ATP_synth_F1_dsu/esu"/>
</dbReference>
<dbReference type="CDD" id="cd12152">
    <property type="entry name" value="F1-ATPase_delta"/>
    <property type="match status" value="1"/>
</dbReference>
<evidence type="ECO:0000256" key="4">
    <source>
        <dbReference type="ARBA" id="ARBA00023065"/>
    </source>
</evidence>
<keyword evidence="12" id="KW-1185">Reference proteome</keyword>
<keyword evidence="8" id="KW-1003">Cell membrane</keyword>
<dbReference type="Gene3D" id="2.60.15.10">
    <property type="entry name" value="F0F1 ATP synthase delta/epsilon subunit, N-terminal"/>
    <property type="match status" value="1"/>
</dbReference>
<evidence type="ECO:0000313" key="11">
    <source>
        <dbReference type="EMBL" id="NMR19956.1"/>
    </source>
</evidence>
<keyword evidence="4 8" id="KW-0406">Ion transport</keyword>
<comment type="subcellular location">
    <subcellularLocation>
        <location evidence="1 8">Cell membrane</location>
        <topology evidence="1 8">Peripheral membrane protein</topology>
    </subcellularLocation>
</comment>
<dbReference type="Pfam" id="PF02823">
    <property type="entry name" value="ATP-synt_DE_N"/>
    <property type="match status" value="1"/>
</dbReference>
<keyword evidence="6 8" id="KW-0139">CF(1)</keyword>
<evidence type="ECO:0000256" key="7">
    <source>
        <dbReference type="ARBA" id="ARBA00023310"/>
    </source>
</evidence>
<evidence type="ECO:0000256" key="3">
    <source>
        <dbReference type="ARBA" id="ARBA00022448"/>
    </source>
</evidence>
<dbReference type="GO" id="GO:0005886">
    <property type="term" value="C:plasma membrane"/>
    <property type="evidence" value="ECO:0007669"/>
    <property type="project" value="UniProtKB-SubCell"/>
</dbReference>
<dbReference type="NCBIfam" id="TIGR01216">
    <property type="entry name" value="ATP_synt_epsi"/>
    <property type="match status" value="1"/>
</dbReference>
<feature type="domain" description="ATP synthase F1 complex delta/epsilon subunit N-terminal" evidence="10">
    <location>
        <begin position="4"/>
        <end position="82"/>
    </location>
</feature>
<sequence>MAQLDVDLVAADRKIWSGQASMVSAPASEGEIGILPGHSPVLAVLRAGEVRITPVSGAGIRGTIDGGFLSVDHDRVTIVADAVSMTAGASTR</sequence>
<comment type="caution">
    <text evidence="11">The sequence shown here is derived from an EMBL/GenBank/DDBJ whole genome shotgun (WGS) entry which is preliminary data.</text>
</comment>
<name>A0A7Y0LXZ1_CELFI</name>
<dbReference type="Proteomes" id="UP000562124">
    <property type="component" value="Unassembled WGS sequence"/>
</dbReference>
<evidence type="ECO:0000256" key="2">
    <source>
        <dbReference type="ARBA" id="ARBA00005712"/>
    </source>
</evidence>
<reference evidence="11 12" key="1">
    <citation type="submission" date="2020-04" db="EMBL/GenBank/DDBJ databases">
        <title>Sequencing and Assembly of C. fimi.</title>
        <authorList>
            <person name="Ramsey A.R."/>
        </authorList>
    </citation>
    <scope>NUCLEOTIDE SEQUENCE [LARGE SCALE GENOMIC DNA]</scope>
    <source>
        <strain evidence="11 12">SB</strain>
    </source>
</reference>
<dbReference type="SUPFAM" id="SSF51344">
    <property type="entry name" value="Epsilon subunit of F1F0-ATP synthase N-terminal domain"/>
    <property type="match status" value="1"/>
</dbReference>
<keyword evidence="7 8" id="KW-0066">ATP synthesis</keyword>
<dbReference type="InterPro" id="IPR020546">
    <property type="entry name" value="ATP_synth_F1_dsu/esu_N"/>
</dbReference>
<dbReference type="GO" id="GO:0046933">
    <property type="term" value="F:proton-transporting ATP synthase activity, rotational mechanism"/>
    <property type="evidence" value="ECO:0007669"/>
    <property type="project" value="UniProtKB-UniRule"/>
</dbReference>